<name>A0AAE0ZT73_9GAST</name>
<sequence length="80" mass="9166">MKRTLIVETELGGDSKLSFTKLYTAQVFDPSLFNVLKSSLKTGWRVVLYGAWNEWQGTNSVCRKVHPPPRNTHLLIYLLT</sequence>
<dbReference type="EMBL" id="JAWDGP010003468">
    <property type="protein sequence ID" value="KAK3774132.1"/>
    <property type="molecule type" value="Genomic_DNA"/>
</dbReference>
<protein>
    <submittedName>
        <fullName evidence="1">Uncharacterized protein</fullName>
    </submittedName>
</protein>
<dbReference type="AlphaFoldDB" id="A0AAE0ZT73"/>
<dbReference type="Proteomes" id="UP001283361">
    <property type="component" value="Unassembled WGS sequence"/>
</dbReference>
<evidence type="ECO:0000313" key="2">
    <source>
        <dbReference type="Proteomes" id="UP001283361"/>
    </source>
</evidence>
<reference evidence="1" key="1">
    <citation type="journal article" date="2023" name="G3 (Bethesda)">
        <title>A reference genome for the long-term kleptoplast-retaining sea slug Elysia crispata morphotype clarki.</title>
        <authorList>
            <person name="Eastman K.E."/>
            <person name="Pendleton A.L."/>
            <person name="Shaikh M.A."/>
            <person name="Suttiyut T."/>
            <person name="Ogas R."/>
            <person name="Tomko P."/>
            <person name="Gavelis G."/>
            <person name="Widhalm J.R."/>
            <person name="Wisecaver J.H."/>
        </authorList>
    </citation>
    <scope>NUCLEOTIDE SEQUENCE</scope>
    <source>
        <strain evidence="1">ECLA1</strain>
    </source>
</reference>
<comment type="caution">
    <text evidence="1">The sequence shown here is derived from an EMBL/GenBank/DDBJ whole genome shotgun (WGS) entry which is preliminary data.</text>
</comment>
<accession>A0AAE0ZT73</accession>
<organism evidence="1 2">
    <name type="scientific">Elysia crispata</name>
    <name type="common">lettuce slug</name>
    <dbReference type="NCBI Taxonomy" id="231223"/>
    <lineage>
        <taxon>Eukaryota</taxon>
        <taxon>Metazoa</taxon>
        <taxon>Spiralia</taxon>
        <taxon>Lophotrochozoa</taxon>
        <taxon>Mollusca</taxon>
        <taxon>Gastropoda</taxon>
        <taxon>Heterobranchia</taxon>
        <taxon>Euthyneura</taxon>
        <taxon>Panpulmonata</taxon>
        <taxon>Sacoglossa</taxon>
        <taxon>Placobranchoidea</taxon>
        <taxon>Plakobranchidae</taxon>
        <taxon>Elysia</taxon>
    </lineage>
</organism>
<keyword evidence="2" id="KW-1185">Reference proteome</keyword>
<gene>
    <name evidence="1" type="ORF">RRG08_065791</name>
</gene>
<proteinExistence type="predicted"/>
<evidence type="ECO:0000313" key="1">
    <source>
        <dbReference type="EMBL" id="KAK3774132.1"/>
    </source>
</evidence>